<protein>
    <submittedName>
        <fullName evidence="1">Uncharacterized protein</fullName>
    </submittedName>
</protein>
<organism evidence="1">
    <name type="scientific">Anguilla anguilla</name>
    <name type="common">European freshwater eel</name>
    <name type="synonym">Muraena anguilla</name>
    <dbReference type="NCBI Taxonomy" id="7936"/>
    <lineage>
        <taxon>Eukaryota</taxon>
        <taxon>Metazoa</taxon>
        <taxon>Chordata</taxon>
        <taxon>Craniata</taxon>
        <taxon>Vertebrata</taxon>
        <taxon>Euteleostomi</taxon>
        <taxon>Actinopterygii</taxon>
        <taxon>Neopterygii</taxon>
        <taxon>Teleostei</taxon>
        <taxon>Anguilliformes</taxon>
        <taxon>Anguillidae</taxon>
        <taxon>Anguilla</taxon>
    </lineage>
</organism>
<name>A0A0E9T2C1_ANGAN</name>
<dbReference type="AlphaFoldDB" id="A0A0E9T2C1"/>
<reference evidence="1" key="1">
    <citation type="submission" date="2014-11" db="EMBL/GenBank/DDBJ databases">
        <authorList>
            <person name="Amaro Gonzalez C."/>
        </authorList>
    </citation>
    <scope>NUCLEOTIDE SEQUENCE</scope>
</reference>
<reference evidence="1" key="2">
    <citation type="journal article" date="2015" name="Fish Shellfish Immunol.">
        <title>Early steps in the European eel (Anguilla anguilla)-Vibrio vulnificus interaction in the gills: Role of the RtxA13 toxin.</title>
        <authorList>
            <person name="Callol A."/>
            <person name="Pajuelo D."/>
            <person name="Ebbesson L."/>
            <person name="Teles M."/>
            <person name="MacKenzie S."/>
            <person name="Amaro C."/>
        </authorList>
    </citation>
    <scope>NUCLEOTIDE SEQUENCE</scope>
</reference>
<dbReference type="EMBL" id="GBXM01061452">
    <property type="protein sequence ID" value="JAH47125.1"/>
    <property type="molecule type" value="Transcribed_RNA"/>
</dbReference>
<sequence>MNCSSYQCRQKAVRSIFKPFVFSRPYKGSF</sequence>
<proteinExistence type="predicted"/>
<evidence type="ECO:0000313" key="1">
    <source>
        <dbReference type="EMBL" id="JAH47125.1"/>
    </source>
</evidence>
<dbReference type="EMBL" id="GBXM01100414">
    <property type="protein sequence ID" value="JAH08163.1"/>
    <property type="molecule type" value="Transcribed_RNA"/>
</dbReference>
<accession>A0A0E9T2C1</accession>